<evidence type="ECO:0000313" key="2">
    <source>
        <dbReference type="EMBL" id="KAE8265404.1"/>
    </source>
</evidence>
<proteinExistence type="predicted"/>
<evidence type="ECO:0000313" key="3">
    <source>
        <dbReference type="Proteomes" id="UP000077671"/>
    </source>
</evidence>
<organism evidence="2 3">
    <name type="scientific">Tilletia caries</name>
    <name type="common">wheat bunt fungus</name>
    <dbReference type="NCBI Taxonomy" id="13290"/>
    <lineage>
        <taxon>Eukaryota</taxon>
        <taxon>Fungi</taxon>
        <taxon>Dikarya</taxon>
        <taxon>Basidiomycota</taxon>
        <taxon>Ustilaginomycotina</taxon>
        <taxon>Exobasidiomycetes</taxon>
        <taxon>Tilletiales</taxon>
        <taxon>Tilletiaceae</taxon>
        <taxon>Tilletia</taxon>
    </lineage>
</organism>
<protein>
    <submittedName>
        <fullName evidence="2">Uncharacterized protein</fullName>
    </submittedName>
</protein>
<reference evidence="2" key="2">
    <citation type="journal article" date="2019" name="IMA Fungus">
        <title>Genome sequencing and comparison of five Tilletia species to identify candidate genes for the detection of regulated species infecting wheat.</title>
        <authorList>
            <person name="Nguyen H.D.T."/>
            <person name="Sultana T."/>
            <person name="Kesanakurti P."/>
            <person name="Hambleton S."/>
        </authorList>
    </citation>
    <scope>NUCLEOTIDE SEQUENCE</scope>
    <source>
        <strain evidence="2">DAOMC 238032</strain>
    </source>
</reference>
<dbReference type="EMBL" id="LWDD02000015">
    <property type="protein sequence ID" value="KAE8265404.1"/>
    <property type="molecule type" value="Genomic_DNA"/>
</dbReference>
<reference evidence="2" key="1">
    <citation type="submission" date="2016-04" db="EMBL/GenBank/DDBJ databases">
        <authorList>
            <person name="Nguyen H.D."/>
            <person name="Kesanakurti P."/>
            <person name="Cullis J."/>
            <person name="Levesque C.A."/>
            <person name="Hambleton S."/>
        </authorList>
    </citation>
    <scope>NUCLEOTIDE SEQUENCE</scope>
    <source>
        <strain evidence="2">DAOMC 238032</strain>
    </source>
</reference>
<comment type="caution">
    <text evidence="2">The sequence shown here is derived from an EMBL/GenBank/DDBJ whole genome shotgun (WGS) entry which is preliminary data.</text>
</comment>
<feature type="compositionally biased region" description="Polar residues" evidence="1">
    <location>
        <begin position="129"/>
        <end position="143"/>
    </location>
</feature>
<dbReference type="Proteomes" id="UP000077671">
    <property type="component" value="Unassembled WGS sequence"/>
</dbReference>
<dbReference type="AlphaFoldDB" id="A0A8T8TU99"/>
<accession>A0A8T8TU99</accession>
<feature type="region of interest" description="Disordered" evidence="1">
    <location>
        <begin position="1"/>
        <end position="34"/>
    </location>
</feature>
<feature type="compositionally biased region" description="Low complexity" evidence="1">
    <location>
        <begin position="104"/>
        <end position="117"/>
    </location>
</feature>
<feature type="region of interest" description="Disordered" evidence="1">
    <location>
        <begin position="103"/>
        <end position="190"/>
    </location>
</feature>
<name>A0A8T8TU99_9BASI</name>
<sequence length="190" mass="20190">MPTSASGAVLRSTRSRTGRYRVGRSSHADASRCSSFGTSAGDHPRFAVFREWKKNEHFTAAQDVDGIHLDTFNVNLNNGSNIYKCKRLTVYEVTITVTGLLLRPSSSSEPPAPSSQSRTPTHAQPPSPAHSSANAEHSSVYHRSSSYPSASSWYGAYASGSPGPLATRGDSIDDNLASAESRGSADAITS</sequence>
<gene>
    <name evidence="2" type="ORF">A4X03_0g294</name>
</gene>
<evidence type="ECO:0000256" key="1">
    <source>
        <dbReference type="SAM" id="MobiDB-lite"/>
    </source>
</evidence>
<feature type="compositionally biased region" description="Basic residues" evidence="1">
    <location>
        <begin position="13"/>
        <end position="24"/>
    </location>
</feature>
<feature type="compositionally biased region" description="Low complexity" evidence="1">
    <location>
        <begin position="144"/>
        <end position="163"/>
    </location>
</feature>